<sequence length="320" mass="36917">MSYLGEGVSRPALIIGDDSYKYILKTQKVLEDGKLVTYDCMFLNELIAYQAAKFLEVPVPDAAIAHLDQRLIDADPQITFVHRFYSGVHFASKELSKKEENLKENYLDLLKMRKPYVSRSWKRFFDNIKNPEDISRIIAFDLLIANFDRYGNTGNLLIAEENNERKVFTIDHGHSFFGPTWNTNKINYLKFPSATPEYTDTFVNFILRNNINDGSVNGLGEVFRAIENNIELENVSNHSFQDAVSCIEGLSEAVVDEWFSAIPNTWFVDKNSQIAYYKYFIMKQKDLVRFIIQRLADREAFSNFRGGVLEWKAARHVGTV</sequence>
<proteinExistence type="predicted"/>
<evidence type="ECO:0000313" key="2">
    <source>
        <dbReference type="EMBL" id="OCA87484.1"/>
    </source>
</evidence>
<comment type="caution">
    <text evidence="2">The sequence shown here is derived from an EMBL/GenBank/DDBJ whole genome shotgun (WGS) entry which is preliminary data.</text>
</comment>
<evidence type="ECO:0000313" key="3">
    <source>
        <dbReference type="Proteomes" id="UP000092578"/>
    </source>
</evidence>
<dbReference type="Proteomes" id="UP000092578">
    <property type="component" value="Unassembled WGS sequence"/>
</dbReference>
<reference evidence="3" key="1">
    <citation type="submission" date="2016-05" db="EMBL/GenBank/DDBJ databases">
        <authorList>
            <person name="Liu B."/>
            <person name="Wang J."/>
            <person name="Zhu Y."/>
            <person name="Liu G."/>
            <person name="Chen Q."/>
            <person name="Chen Z."/>
            <person name="Lan J."/>
            <person name="Che J."/>
            <person name="Ge C."/>
            <person name="Shi H."/>
            <person name="Pan Z."/>
            <person name="Liu X."/>
        </authorList>
    </citation>
    <scope>NUCLEOTIDE SEQUENCE [LARGE SCALE GENOMIC DNA]</scope>
    <source>
        <strain evidence="3">FJAT-27215</strain>
    </source>
</reference>
<dbReference type="EMBL" id="MAYT01000023">
    <property type="protein sequence ID" value="OCA87484.1"/>
    <property type="molecule type" value="Genomic_DNA"/>
</dbReference>
<feature type="domain" description="HipA-like kinase" evidence="1">
    <location>
        <begin position="6"/>
        <end position="184"/>
    </location>
</feature>
<dbReference type="InterPro" id="IPR046748">
    <property type="entry name" value="HipA_2"/>
</dbReference>
<dbReference type="Pfam" id="PF20613">
    <property type="entry name" value="HipA_2"/>
    <property type="match status" value="1"/>
</dbReference>
<organism evidence="2 3">
    <name type="scientific">Pseudobacillus wudalianchiensis</name>
    <dbReference type="NCBI Taxonomy" id="1743143"/>
    <lineage>
        <taxon>Bacteria</taxon>
        <taxon>Bacillati</taxon>
        <taxon>Bacillota</taxon>
        <taxon>Bacilli</taxon>
        <taxon>Bacillales</taxon>
        <taxon>Bacillaceae</taxon>
        <taxon>Pseudobacillus</taxon>
    </lineage>
</organism>
<keyword evidence="3" id="KW-1185">Reference proteome</keyword>
<dbReference type="AlphaFoldDB" id="A0A1B9AUJ8"/>
<gene>
    <name evidence="2" type="ORF">A8F95_08470</name>
</gene>
<accession>A0A1B9AUJ8</accession>
<name>A0A1B9AUJ8_9BACI</name>
<protein>
    <recommendedName>
        <fullName evidence="1">HipA-like kinase domain-containing protein</fullName>
    </recommendedName>
</protein>
<evidence type="ECO:0000259" key="1">
    <source>
        <dbReference type="Pfam" id="PF20613"/>
    </source>
</evidence>